<keyword evidence="2" id="KW-1185">Reference proteome</keyword>
<gene>
    <name evidence="1" type="ORF">BO95DRAFT_440142</name>
</gene>
<dbReference type="EMBL" id="KZ825322">
    <property type="protein sequence ID" value="RAH48649.1"/>
    <property type="molecule type" value="Genomic_DNA"/>
</dbReference>
<reference evidence="1" key="1">
    <citation type="submission" date="2018-02" db="EMBL/GenBank/DDBJ databases">
        <title>The genomes of Aspergillus section Nigri reveals drivers in fungal speciation.</title>
        <authorList>
            <consortium name="DOE Joint Genome Institute"/>
            <person name="Vesth T.C."/>
            <person name="Nybo J."/>
            <person name="Theobald S."/>
            <person name="Brandl J."/>
            <person name="Frisvad J.C."/>
            <person name="Nielsen K.F."/>
            <person name="Lyhne E.K."/>
            <person name="Kogle M.E."/>
            <person name="Kuo A."/>
            <person name="Riley R."/>
            <person name="Clum A."/>
            <person name="Nolan M."/>
            <person name="Lipzen A."/>
            <person name="Salamov A."/>
            <person name="Henrissat B."/>
            <person name="Wiebenga A."/>
            <person name="De vries R.P."/>
            <person name="Grigoriev I.V."/>
            <person name="Mortensen U.H."/>
            <person name="Andersen M.R."/>
            <person name="Baker S.E."/>
        </authorList>
    </citation>
    <scope>NUCLEOTIDE SEQUENCE</scope>
    <source>
        <strain evidence="1">CBS 621.78</strain>
    </source>
</reference>
<accession>A0ACD1GHR8</accession>
<proteinExistence type="predicted"/>
<sequence>MYPEPRGQGVEGAPAAPRAMREGLPNTSVLRQRNFQLSGARSGASSAQPFGATPHR</sequence>
<dbReference type="Proteomes" id="UP000249057">
    <property type="component" value="Unassembled WGS sequence"/>
</dbReference>
<organism evidence="1 2">
    <name type="scientific">Aspergillus brunneoviolaceus CBS 621.78</name>
    <dbReference type="NCBI Taxonomy" id="1450534"/>
    <lineage>
        <taxon>Eukaryota</taxon>
        <taxon>Fungi</taxon>
        <taxon>Dikarya</taxon>
        <taxon>Ascomycota</taxon>
        <taxon>Pezizomycotina</taxon>
        <taxon>Eurotiomycetes</taxon>
        <taxon>Eurotiomycetidae</taxon>
        <taxon>Eurotiales</taxon>
        <taxon>Aspergillaceae</taxon>
        <taxon>Aspergillus</taxon>
        <taxon>Aspergillus subgen. Circumdati</taxon>
    </lineage>
</organism>
<evidence type="ECO:0000313" key="1">
    <source>
        <dbReference type="EMBL" id="RAH48649.1"/>
    </source>
</evidence>
<name>A0ACD1GHR8_9EURO</name>
<protein>
    <submittedName>
        <fullName evidence="1">Uncharacterized protein</fullName>
    </submittedName>
</protein>
<evidence type="ECO:0000313" key="2">
    <source>
        <dbReference type="Proteomes" id="UP000249057"/>
    </source>
</evidence>